<evidence type="ECO:0000313" key="3">
    <source>
        <dbReference type="Proteomes" id="UP000235388"/>
    </source>
</evidence>
<comment type="caution">
    <text evidence="2">The sequence shown here is derived from an EMBL/GenBank/DDBJ whole genome shotgun (WGS) entry which is preliminary data.</text>
</comment>
<dbReference type="Proteomes" id="UP000235388">
    <property type="component" value="Unassembled WGS sequence"/>
</dbReference>
<sequence length="180" mass="19537">QTARIVEEDGQKERWVSEPVCAMTSYQGDEFLDDLHLPPPSARPLLPKTTRSTASSKVVSTTRALRATASRSTVLSTKSCDPPRPATALRTRVRPAPAAAGAPPKRSVTMPAKAAQAARPTVEPTPLLDMPTRYRDLVTQLVKQEQDHLALFLSSSSPDTDSLLDCSPADPQLDHFLLDL</sequence>
<protein>
    <submittedName>
        <fullName evidence="2">Uncharacterized protein</fullName>
    </submittedName>
</protein>
<accession>A0A2N5SIJ8</accession>
<feature type="region of interest" description="Disordered" evidence="1">
    <location>
        <begin position="34"/>
        <end position="128"/>
    </location>
</feature>
<keyword evidence="3" id="KW-1185">Reference proteome</keyword>
<evidence type="ECO:0000256" key="1">
    <source>
        <dbReference type="SAM" id="MobiDB-lite"/>
    </source>
</evidence>
<feature type="compositionally biased region" description="Polar residues" evidence="1">
    <location>
        <begin position="49"/>
        <end position="79"/>
    </location>
</feature>
<reference evidence="2 3" key="1">
    <citation type="submission" date="2017-11" db="EMBL/GenBank/DDBJ databases">
        <title>De novo assembly and phasing of dikaryotic genomes from two isolates of Puccinia coronata f. sp. avenae, the causal agent of oat crown rust.</title>
        <authorList>
            <person name="Miller M.E."/>
            <person name="Zhang Y."/>
            <person name="Omidvar V."/>
            <person name="Sperschneider J."/>
            <person name="Schwessinger B."/>
            <person name="Raley C."/>
            <person name="Palmer J.M."/>
            <person name="Garnica D."/>
            <person name="Upadhyaya N."/>
            <person name="Rathjen J."/>
            <person name="Taylor J.M."/>
            <person name="Park R.F."/>
            <person name="Dodds P.N."/>
            <person name="Hirsch C.D."/>
            <person name="Kianian S.F."/>
            <person name="Figueroa M."/>
        </authorList>
    </citation>
    <scope>NUCLEOTIDE SEQUENCE [LARGE SCALE GENOMIC DNA]</scope>
    <source>
        <strain evidence="2">12NC29</strain>
    </source>
</reference>
<feature type="compositionally biased region" description="Low complexity" evidence="1">
    <location>
        <begin position="86"/>
        <end position="106"/>
    </location>
</feature>
<feature type="non-terminal residue" evidence="2">
    <location>
        <position position="1"/>
    </location>
</feature>
<evidence type="ECO:0000313" key="2">
    <source>
        <dbReference type="EMBL" id="PLW13072.1"/>
    </source>
</evidence>
<dbReference type="EMBL" id="PGCJ01000961">
    <property type="protein sequence ID" value="PLW13072.1"/>
    <property type="molecule type" value="Genomic_DNA"/>
</dbReference>
<dbReference type="OrthoDB" id="2507491at2759"/>
<gene>
    <name evidence="2" type="ORF">PCANC_14765</name>
</gene>
<proteinExistence type="predicted"/>
<organism evidence="2 3">
    <name type="scientific">Puccinia coronata f. sp. avenae</name>
    <dbReference type="NCBI Taxonomy" id="200324"/>
    <lineage>
        <taxon>Eukaryota</taxon>
        <taxon>Fungi</taxon>
        <taxon>Dikarya</taxon>
        <taxon>Basidiomycota</taxon>
        <taxon>Pucciniomycotina</taxon>
        <taxon>Pucciniomycetes</taxon>
        <taxon>Pucciniales</taxon>
        <taxon>Pucciniaceae</taxon>
        <taxon>Puccinia</taxon>
    </lineage>
</organism>
<dbReference type="AlphaFoldDB" id="A0A2N5SIJ8"/>
<name>A0A2N5SIJ8_9BASI</name>